<feature type="region of interest" description="Disordered" evidence="1">
    <location>
        <begin position="136"/>
        <end position="160"/>
    </location>
</feature>
<evidence type="ECO:0000259" key="2">
    <source>
        <dbReference type="Pfam" id="PF20515"/>
    </source>
</evidence>
<evidence type="ECO:0000313" key="3">
    <source>
        <dbReference type="EMBL" id="TCD59876.1"/>
    </source>
</evidence>
<dbReference type="OrthoDB" id="3132747at2759"/>
<dbReference type="InterPro" id="IPR046798">
    <property type="entry name" value="2OG-FeII_Oxy_6"/>
</dbReference>
<dbReference type="Proteomes" id="UP000292702">
    <property type="component" value="Unassembled WGS sequence"/>
</dbReference>
<evidence type="ECO:0000313" key="4">
    <source>
        <dbReference type="Proteomes" id="UP000292702"/>
    </source>
</evidence>
<dbReference type="AlphaFoldDB" id="A0A4R0R1Z7"/>
<gene>
    <name evidence="3" type="ORF">EIP91_011271</name>
</gene>
<keyword evidence="4" id="KW-1185">Reference proteome</keyword>
<dbReference type="EMBL" id="RWJN01000713">
    <property type="protein sequence ID" value="TCD59876.1"/>
    <property type="molecule type" value="Genomic_DNA"/>
</dbReference>
<name>A0A4R0R1Z7_9APHY</name>
<feature type="domain" description="Tet-like 2OG-Fe(II) oxygenase" evidence="2">
    <location>
        <begin position="336"/>
        <end position="421"/>
    </location>
</feature>
<feature type="region of interest" description="Disordered" evidence="1">
    <location>
        <begin position="16"/>
        <end position="46"/>
    </location>
</feature>
<feature type="compositionally biased region" description="Basic residues" evidence="1">
    <location>
        <begin position="283"/>
        <end position="293"/>
    </location>
</feature>
<proteinExistence type="predicted"/>
<protein>
    <recommendedName>
        <fullName evidence="2">Tet-like 2OG-Fe(II) oxygenase domain-containing protein</fullName>
    </recommendedName>
</protein>
<dbReference type="Pfam" id="PF20515">
    <property type="entry name" value="2OG-FeII_Oxy_6"/>
    <property type="match status" value="1"/>
</dbReference>
<organism evidence="3 4">
    <name type="scientific">Steccherinum ochraceum</name>
    <dbReference type="NCBI Taxonomy" id="92696"/>
    <lineage>
        <taxon>Eukaryota</taxon>
        <taxon>Fungi</taxon>
        <taxon>Dikarya</taxon>
        <taxon>Basidiomycota</taxon>
        <taxon>Agaricomycotina</taxon>
        <taxon>Agaricomycetes</taxon>
        <taxon>Polyporales</taxon>
        <taxon>Steccherinaceae</taxon>
        <taxon>Steccherinum</taxon>
    </lineage>
</organism>
<sequence>MRRERGEYVGGLRETDNARVVPKLHPSLPNRPAGGIEEGGTSRDGFSRAERMAPLPRAHVNQDKGTVQDSKNIARDKRRLIQVFHNTRRALQDAAMNSNEDDALPTPADDLIVMVTEPDNGADHHERVETEGMANNTNASLPSVETQSPTNPLPANAAGSDKNDFHNDLLRALMHRKDVKVIVVKRQPDLLAKAQEIERRTKRPLSTSDPSFPWDRIKMLSDPALYYVIIVMDGDSKDIVFAIIQDCFKTMLEYSTVARHITTNSAQRHPEPEPKKPKTKETKKSKKNNKSKSKGTIMPSNTVVNAQPIGEDTVSELRSHGTGESVKSPPVNGRMKEKGKDTMMKVPAVAQVYCENFMTIMPGAALQLAYQAAKEGVPGFDTLTLDGTDPARPFANSLIMSCMDFSNFFHRDNNWSPATYVKGGKFVLVEYGVGVNSAKAGGCLVEIFWRGSIDYHATCQSEQEPGYTQWGSSIQLTTGGVKAM</sequence>
<accession>A0A4R0R1Z7</accession>
<reference evidence="3 4" key="1">
    <citation type="submission" date="2018-11" db="EMBL/GenBank/DDBJ databases">
        <title>Genome assembly of Steccherinum ochraceum LE-BIN_3174, the white-rot fungus of the Steccherinaceae family (The Residual Polyporoid clade, Polyporales, Basidiomycota).</title>
        <authorList>
            <person name="Fedorova T.V."/>
            <person name="Glazunova O.A."/>
            <person name="Landesman E.O."/>
            <person name="Moiseenko K.V."/>
            <person name="Psurtseva N.V."/>
            <person name="Savinova O.S."/>
            <person name="Shakhova N.V."/>
            <person name="Tyazhelova T.V."/>
            <person name="Vasina D.V."/>
        </authorList>
    </citation>
    <scope>NUCLEOTIDE SEQUENCE [LARGE SCALE GENOMIC DNA]</scope>
    <source>
        <strain evidence="3 4">LE-BIN_3174</strain>
    </source>
</reference>
<feature type="region of interest" description="Disordered" evidence="1">
    <location>
        <begin position="263"/>
        <end position="339"/>
    </location>
</feature>
<evidence type="ECO:0000256" key="1">
    <source>
        <dbReference type="SAM" id="MobiDB-lite"/>
    </source>
</evidence>
<feature type="compositionally biased region" description="Polar residues" evidence="1">
    <location>
        <begin position="136"/>
        <end position="150"/>
    </location>
</feature>
<feature type="compositionally biased region" description="Basic and acidic residues" evidence="1">
    <location>
        <begin position="268"/>
        <end position="282"/>
    </location>
</feature>
<comment type="caution">
    <text evidence="3">The sequence shown here is derived from an EMBL/GenBank/DDBJ whole genome shotgun (WGS) entry which is preliminary data.</text>
</comment>